<comment type="similarity">
    <text evidence="3 15">Belongs to the ARF family.</text>
</comment>
<evidence type="ECO:0000256" key="11">
    <source>
        <dbReference type="ARBA" id="ARBA00023242"/>
    </source>
</evidence>
<accession>A0AAV6NWR2</accession>
<dbReference type="GO" id="GO:0006355">
    <property type="term" value="P:regulation of DNA-templated transcription"/>
    <property type="evidence" value="ECO:0007669"/>
    <property type="project" value="InterPro"/>
</dbReference>
<dbReference type="InterPro" id="IPR003340">
    <property type="entry name" value="B3_DNA-bd"/>
</dbReference>
<evidence type="ECO:0000313" key="20">
    <source>
        <dbReference type="Proteomes" id="UP000685013"/>
    </source>
</evidence>
<comment type="function">
    <text evidence="13">Auxin response factors (ARFs) are transcriptional factors that bind specifically to the DNA sequence 5'-TGTCTC-3' found in the auxin-responsive promoter elements (AuxREs). Could act as transcriptional activator or repressor. Formation of heterodimers with Aux/IAA proteins may alter their ability to modulate early auxin response genes expression.</text>
</comment>
<protein>
    <recommendedName>
        <fullName evidence="15">Auxin response factor</fullName>
    </recommendedName>
</protein>
<feature type="compositionally biased region" description="Low complexity" evidence="16">
    <location>
        <begin position="898"/>
        <end position="924"/>
    </location>
</feature>
<feature type="region of interest" description="Disordered" evidence="16">
    <location>
        <begin position="121"/>
        <end position="185"/>
    </location>
</feature>
<dbReference type="Pfam" id="PF00320">
    <property type="entry name" value="GATA"/>
    <property type="match status" value="1"/>
</dbReference>
<dbReference type="Proteomes" id="UP000685013">
    <property type="component" value="Chromosome 4"/>
</dbReference>
<evidence type="ECO:0000256" key="12">
    <source>
        <dbReference type="ARBA" id="ARBA00023294"/>
    </source>
</evidence>
<comment type="subunit">
    <text evidence="4 15">Homodimers and heterodimers.</text>
</comment>
<feature type="compositionally biased region" description="Polar residues" evidence="16">
    <location>
        <begin position="162"/>
        <end position="180"/>
    </location>
</feature>
<dbReference type="GO" id="GO:0005634">
    <property type="term" value="C:nucleus"/>
    <property type="evidence" value="ECO:0007669"/>
    <property type="project" value="UniProtKB-SubCell"/>
</dbReference>
<dbReference type="GO" id="GO:0008270">
    <property type="term" value="F:zinc ion binding"/>
    <property type="evidence" value="ECO:0007669"/>
    <property type="project" value="UniProtKB-KW"/>
</dbReference>
<feature type="region of interest" description="Disordered" evidence="16">
    <location>
        <begin position="896"/>
        <end position="927"/>
    </location>
</feature>
<keyword evidence="7 15" id="KW-0805">Transcription regulation</keyword>
<feature type="compositionally biased region" description="Basic residues" evidence="16">
    <location>
        <begin position="140"/>
        <end position="150"/>
    </location>
</feature>
<dbReference type="InterPro" id="IPR044835">
    <property type="entry name" value="ARF_plant"/>
</dbReference>
<keyword evidence="20" id="KW-1185">Reference proteome</keyword>
<dbReference type="PROSITE" id="PS50114">
    <property type="entry name" value="GATA_ZN_FINGER_2"/>
    <property type="match status" value="1"/>
</dbReference>
<keyword evidence="8 15" id="KW-0238">DNA-binding</keyword>
<keyword evidence="12 15" id="KW-0927">Auxin signaling pathway</keyword>
<feature type="domain" description="GATA-type" evidence="17">
    <location>
        <begin position="209"/>
        <end position="245"/>
    </location>
</feature>
<dbReference type="InterPro" id="IPR010525">
    <property type="entry name" value="ARF_dom"/>
</dbReference>
<feature type="region of interest" description="Disordered" evidence="16">
    <location>
        <begin position="825"/>
        <end position="845"/>
    </location>
</feature>
<evidence type="ECO:0000256" key="2">
    <source>
        <dbReference type="ARBA" id="ARBA00005694"/>
    </source>
</evidence>
<dbReference type="PROSITE" id="PS00344">
    <property type="entry name" value="GATA_ZN_FINGER_1"/>
    <property type="match status" value="1"/>
</dbReference>
<evidence type="ECO:0000259" key="17">
    <source>
        <dbReference type="PROSITE" id="PS50114"/>
    </source>
</evidence>
<evidence type="ECO:0000256" key="13">
    <source>
        <dbReference type="ARBA" id="ARBA00037697"/>
    </source>
</evidence>
<evidence type="ECO:0000256" key="1">
    <source>
        <dbReference type="ARBA" id="ARBA00004123"/>
    </source>
</evidence>
<dbReference type="GO" id="GO:0007389">
    <property type="term" value="P:pattern specification process"/>
    <property type="evidence" value="ECO:0007669"/>
    <property type="project" value="UniProtKB-ARBA"/>
</dbReference>
<dbReference type="FunFam" id="2.30.30.1040:FF:000002">
    <property type="entry name" value="Auxin response factor"/>
    <property type="match status" value="1"/>
</dbReference>
<evidence type="ECO:0000256" key="7">
    <source>
        <dbReference type="ARBA" id="ARBA00023015"/>
    </source>
</evidence>
<evidence type="ECO:0000256" key="5">
    <source>
        <dbReference type="ARBA" id="ARBA00022771"/>
    </source>
</evidence>
<evidence type="ECO:0000256" key="4">
    <source>
        <dbReference type="ARBA" id="ARBA00011726"/>
    </source>
</evidence>
<evidence type="ECO:0000259" key="18">
    <source>
        <dbReference type="PROSITE" id="PS50863"/>
    </source>
</evidence>
<sequence>MIGETFSDEMDCGNFFDQIDDLLDFPTEDFDDDGALTTNAAAFPPIWSSAALPHAADSVFSGNTHHSALSVPYEDIDQLEWLSNFIDDSSSGAETLTINTSSLSPANQFQISSPVSVLDSSSSSSSSCSGEKKTLAVAGKRGRTRSKRSRPPSFIPRPPQLISATNSGGKVSSDSENYGESCSAPPLPVKKTKKIKLSFRRDQNDAFSPQGVRKCLHCEVTKTPQWRAGPLGPKTLCNACGVRYKSGRLFPEYRPAASPTFVPCLHSNSHRKVLEMRTKQEEIAVVTELPTELIPNTNSGIVLGYRSEFEFGSSLKFLRLRLSISTVNFRFRIKGVFVVLRGMDSVIEPMRNVEKCLDSQLWHACAGGMVQMPSVNSKVVYFPQGHAEHAQGNVDFGNARIPSLIPCRVSATKYMADLETDEIFAKISLLPLRNNEFNLDDDDELLGHDDIRNQEKPSSFAKTLTQSDANNGGGFSVPRYCAETIFPPLDYSAEPPVQTILAKDVHGEIWKFRHIYRGTPRRHLLTTGWSNFVNQKKLVAGDSIVFLRAETGDLCVGVRRAKRGIGCGIDYSPGWNPANSGSSLMGYSDFMRENEGRMVRRHSNGNLNGRVKVESVIEAATLAASGKRFEIVYYPCAGTPEFVVRASTVRSAMQIHWYSAMRFKMPFETEDSSRISWFMGTISSIQVADPVRWPDSPWRMLQVSWDEPDLLQNVKSVNPWLVEVVVNMPAIHVSPFLPPRKKPRYPLPAETAVFGHLPMPSFSTNFFEATNPFQSITASNIPAGIQGARHTQFGLSSSNLQISIPPLGQFPASLKHLEGATPIPVVRGEDSFGGTKSPDNHSHWLTVGNHIQSSKESKETKPDHIILFGQLILPNQQSSNSSSGDTTNASDANLEKASNLSDGSGLSSQQNGSLDNSSDGGSTSYNGPNKTGLSLDIGHCEVFMELENVSHTLDLSVLGSYEELYRKLGNMFSVGRSEMLNSVLYQDALGATKQAGDEPFSKFMRTARRLTILANSRSRFSKKRQY</sequence>
<dbReference type="PANTHER" id="PTHR31384:SF176">
    <property type="entry name" value="AUXIN RESPONSE FACTOR"/>
    <property type="match status" value="1"/>
</dbReference>
<gene>
    <name evidence="19" type="primary">ARF18</name>
    <name evidence="19" type="ORF">SDJN03_07545</name>
</gene>
<proteinExistence type="inferred from homology"/>
<keyword evidence="5 14" id="KW-0479">Metal-binding</keyword>
<comment type="caution">
    <text evidence="19">The sequence shown here is derived from an EMBL/GenBank/DDBJ whole genome shotgun (WGS) entry which is preliminary data.</text>
</comment>
<keyword evidence="5 14" id="KW-0863">Zinc-finger</keyword>
<dbReference type="CDD" id="cd10017">
    <property type="entry name" value="B3_DNA"/>
    <property type="match status" value="1"/>
</dbReference>
<keyword evidence="11 15" id="KW-0539">Nucleus</keyword>
<dbReference type="CDD" id="cd00202">
    <property type="entry name" value="ZnF_GATA"/>
    <property type="match status" value="1"/>
</dbReference>
<comment type="similarity">
    <text evidence="2">Belongs to the type IV zinc-finger family. Class A subfamily.</text>
</comment>
<dbReference type="FunFam" id="2.40.330.10:FF:000001">
    <property type="entry name" value="Auxin response factor"/>
    <property type="match status" value="1"/>
</dbReference>
<evidence type="ECO:0000256" key="10">
    <source>
        <dbReference type="ARBA" id="ARBA00023163"/>
    </source>
</evidence>
<comment type="subcellular location">
    <subcellularLocation>
        <location evidence="1 15">Nucleus</location>
    </subcellularLocation>
</comment>
<dbReference type="Pfam" id="PF02362">
    <property type="entry name" value="B3"/>
    <property type="match status" value="1"/>
</dbReference>
<evidence type="ECO:0000256" key="3">
    <source>
        <dbReference type="ARBA" id="ARBA00007853"/>
    </source>
</evidence>
<feature type="domain" description="TF-B3" evidence="18">
    <location>
        <begin position="460"/>
        <end position="562"/>
    </location>
</feature>
<evidence type="ECO:0000256" key="6">
    <source>
        <dbReference type="ARBA" id="ARBA00022833"/>
    </source>
</evidence>
<dbReference type="GO" id="GO:0043565">
    <property type="term" value="F:sequence-specific DNA binding"/>
    <property type="evidence" value="ECO:0007669"/>
    <property type="project" value="InterPro"/>
</dbReference>
<dbReference type="AlphaFoldDB" id="A0AAV6NWR2"/>
<evidence type="ECO:0000256" key="8">
    <source>
        <dbReference type="ARBA" id="ARBA00023125"/>
    </source>
</evidence>
<evidence type="ECO:0000256" key="14">
    <source>
        <dbReference type="PROSITE-ProRule" id="PRU00094"/>
    </source>
</evidence>
<dbReference type="GO" id="GO:0051301">
    <property type="term" value="P:cell division"/>
    <property type="evidence" value="ECO:0007669"/>
    <property type="project" value="UniProtKB-ARBA"/>
</dbReference>
<dbReference type="InterPro" id="IPR000679">
    <property type="entry name" value="Znf_GATA"/>
</dbReference>
<dbReference type="FunFam" id="3.30.50.10:FF:000018">
    <property type="entry name" value="GATA transcription factor"/>
    <property type="match status" value="1"/>
</dbReference>
<name>A0AAV6NWR2_9ROSI</name>
<evidence type="ECO:0000256" key="9">
    <source>
        <dbReference type="ARBA" id="ARBA00023159"/>
    </source>
</evidence>
<reference evidence="19 20" key="1">
    <citation type="journal article" date="2021" name="Hortic Res">
        <title>The domestication of Cucurbita argyrosperma as revealed by the genome of its wild relative.</title>
        <authorList>
            <person name="Barrera-Redondo J."/>
            <person name="Sanchez-de la Vega G."/>
            <person name="Aguirre-Liguori J.A."/>
            <person name="Castellanos-Morales G."/>
            <person name="Gutierrez-Guerrero Y.T."/>
            <person name="Aguirre-Dugua X."/>
            <person name="Aguirre-Planter E."/>
            <person name="Tenaillon M.I."/>
            <person name="Lira-Saade R."/>
            <person name="Eguiarte L.E."/>
        </authorList>
    </citation>
    <scope>NUCLEOTIDE SEQUENCE [LARGE SCALE GENOMIC DNA]</scope>
    <source>
        <strain evidence="19">JBR-2021</strain>
    </source>
</reference>
<evidence type="ECO:0000256" key="16">
    <source>
        <dbReference type="SAM" id="MobiDB-lite"/>
    </source>
</evidence>
<dbReference type="EMBL" id="JAGKQH010000004">
    <property type="protein sequence ID" value="KAG6602312.1"/>
    <property type="molecule type" value="Genomic_DNA"/>
</dbReference>
<keyword evidence="9" id="KW-0010">Activator</keyword>
<dbReference type="GO" id="GO:0048829">
    <property type="term" value="P:root cap development"/>
    <property type="evidence" value="ECO:0007669"/>
    <property type="project" value="UniProtKB-ARBA"/>
</dbReference>
<keyword evidence="10 15" id="KW-0804">Transcription</keyword>
<evidence type="ECO:0000313" key="19">
    <source>
        <dbReference type="EMBL" id="KAG6602312.1"/>
    </source>
</evidence>
<dbReference type="SMART" id="SM01019">
    <property type="entry name" value="B3"/>
    <property type="match status" value="1"/>
</dbReference>
<dbReference type="GO" id="GO:0009734">
    <property type="term" value="P:auxin-activated signaling pathway"/>
    <property type="evidence" value="ECO:0007669"/>
    <property type="project" value="UniProtKB-KW"/>
</dbReference>
<keyword evidence="6" id="KW-0862">Zinc</keyword>
<dbReference type="PANTHER" id="PTHR31384">
    <property type="entry name" value="AUXIN RESPONSE FACTOR 4-RELATED"/>
    <property type="match status" value="1"/>
</dbReference>
<dbReference type="Pfam" id="PF06507">
    <property type="entry name" value="ARF_AD"/>
    <property type="match status" value="1"/>
</dbReference>
<dbReference type="SMART" id="SM00401">
    <property type="entry name" value="ZnF_GATA"/>
    <property type="match status" value="1"/>
</dbReference>
<dbReference type="PROSITE" id="PS50863">
    <property type="entry name" value="B3"/>
    <property type="match status" value="1"/>
</dbReference>
<evidence type="ECO:0000256" key="15">
    <source>
        <dbReference type="RuleBase" id="RU004561"/>
    </source>
</evidence>
<feature type="non-terminal residue" evidence="19">
    <location>
        <position position="1"/>
    </location>
</feature>
<organism evidence="19 20">
    <name type="scientific">Cucurbita argyrosperma subsp. sororia</name>
    <dbReference type="NCBI Taxonomy" id="37648"/>
    <lineage>
        <taxon>Eukaryota</taxon>
        <taxon>Viridiplantae</taxon>
        <taxon>Streptophyta</taxon>
        <taxon>Embryophyta</taxon>
        <taxon>Tracheophyta</taxon>
        <taxon>Spermatophyta</taxon>
        <taxon>Magnoliopsida</taxon>
        <taxon>eudicotyledons</taxon>
        <taxon>Gunneridae</taxon>
        <taxon>Pentapetalae</taxon>
        <taxon>rosids</taxon>
        <taxon>fabids</taxon>
        <taxon>Cucurbitales</taxon>
        <taxon>Cucurbitaceae</taxon>
        <taxon>Cucurbiteae</taxon>
        <taxon>Cucurbita</taxon>
    </lineage>
</organism>